<comment type="similarity">
    <text evidence="1">Belongs to the carbohydrate kinase pfkB family.</text>
</comment>
<keyword evidence="11 12" id="KW-0119">Carbohydrate metabolism</keyword>
<dbReference type="GO" id="GO:0005829">
    <property type="term" value="C:cytosol"/>
    <property type="evidence" value="ECO:0007669"/>
    <property type="project" value="TreeGrafter"/>
</dbReference>
<feature type="binding site" evidence="12">
    <location>
        <position position="256"/>
    </location>
    <ligand>
        <name>substrate</name>
    </ligand>
</feature>
<evidence type="ECO:0000256" key="11">
    <source>
        <dbReference type="ARBA" id="ARBA00023277"/>
    </source>
</evidence>
<keyword evidence="12" id="KW-0963">Cytoplasm</keyword>
<dbReference type="InterPro" id="IPR011611">
    <property type="entry name" value="PfkB_dom"/>
</dbReference>
<comment type="cofactor">
    <cofactor evidence="12">
        <name>Mg(2+)</name>
        <dbReference type="ChEBI" id="CHEBI:18420"/>
    </cofactor>
    <text evidence="12">Requires a divalent cation, most likely magnesium in vivo, as an electrophilic catalyst to aid phosphoryl group transfer. It is the chelate of the metal and the nucleotide that is the actual substrate.</text>
</comment>
<dbReference type="InterPro" id="IPR011877">
    <property type="entry name" value="Ribokinase"/>
</dbReference>
<dbReference type="PRINTS" id="PR00990">
    <property type="entry name" value="RIBOKINASE"/>
</dbReference>
<sequence length="309" mass="31724">MVVVGSFNLDHVWSTSRFPVPGETRLGSFTCGPGGKGFNQAIASVRQGAPTHFIAAIGSDAIGDGAAALATTEGLQAHWQRCPTQATGTAAIVLDGQGQNLIVVGPGANAALSVEHVQAQAAVLRGARVLLTQHEVDPLATRCAHALARAAGVLVIHNPAPPVDATAQPALDGIDLITPNETEFAQLLRDHAGHDIAAAYLVQQEEPILHRLCRDLGVPTVIVTLGADGVFVSQANGYTRIAAEAVNVRDTTGAGDAFNGALAAALAGGQPLLDAVAQANRVAGLKVERHGAALAMPTRAEVRERFATA</sequence>
<dbReference type="eggNOG" id="COG0524">
    <property type="taxonomic scope" value="Bacteria"/>
</dbReference>
<accession>A0A091AW81</accession>
<dbReference type="InterPro" id="IPR002173">
    <property type="entry name" value="Carboh/pur_kinase_PfkB_CS"/>
</dbReference>
<keyword evidence="4 12" id="KW-0808">Transferase</keyword>
<feature type="binding site" evidence="12">
    <location>
        <position position="180"/>
    </location>
    <ligand>
        <name>ATP</name>
        <dbReference type="ChEBI" id="CHEBI:30616"/>
    </ligand>
</feature>
<protein>
    <recommendedName>
        <fullName evidence="3 12">Ribokinase</fullName>
        <shortName evidence="12">RK</shortName>
        <ecNumber evidence="2 12">2.7.1.15</ecNumber>
    </recommendedName>
</protein>
<keyword evidence="5 12" id="KW-0479">Metal-binding</keyword>
<comment type="pathway">
    <text evidence="12">Carbohydrate metabolism; D-ribose degradation; D-ribose 5-phosphate from beta-D-ribopyranose: step 2/2.</text>
</comment>
<dbReference type="GO" id="GO:0004747">
    <property type="term" value="F:ribokinase activity"/>
    <property type="evidence" value="ECO:0007669"/>
    <property type="project" value="UniProtKB-UniRule"/>
</dbReference>
<dbReference type="EMBL" id="AVCI01000005">
    <property type="protein sequence ID" value="KFN43532.1"/>
    <property type="molecule type" value="Genomic_DNA"/>
</dbReference>
<feature type="binding site" evidence="12">
    <location>
        <position position="286"/>
    </location>
    <ligand>
        <name>K(+)</name>
        <dbReference type="ChEBI" id="CHEBI:29103"/>
    </ligand>
</feature>
<dbReference type="GO" id="GO:0019303">
    <property type="term" value="P:D-ribose catabolic process"/>
    <property type="evidence" value="ECO:0007669"/>
    <property type="project" value="UniProtKB-UniRule"/>
</dbReference>
<dbReference type="GO" id="GO:0005524">
    <property type="term" value="F:ATP binding"/>
    <property type="evidence" value="ECO:0007669"/>
    <property type="project" value="UniProtKB-UniRule"/>
</dbReference>
<dbReference type="GO" id="GO:0046872">
    <property type="term" value="F:metal ion binding"/>
    <property type="evidence" value="ECO:0007669"/>
    <property type="project" value="UniProtKB-KW"/>
</dbReference>
<name>A0A091AW81_9GAMM</name>
<feature type="binding site" evidence="12">
    <location>
        <begin position="8"/>
        <end position="10"/>
    </location>
    <ligand>
        <name>substrate</name>
    </ligand>
</feature>
<evidence type="ECO:0000313" key="14">
    <source>
        <dbReference type="EMBL" id="KFN43532.1"/>
    </source>
</evidence>
<evidence type="ECO:0000256" key="6">
    <source>
        <dbReference type="ARBA" id="ARBA00022741"/>
    </source>
</evidence>
<dbReference type="SUPFAM" id="SSF53613">
    <property type="entry name" value="Ribokinase-like"/>
    <property type="match status" value="1"/>
</dbReference>
<keyword evidence="15" id="KW-1185">Reference proteome</keyword>
<keyword evidence="6 12" id="KW-0547">Nucleotide-binding</keyword>
<comment type="caution">
    <text evidence="12">Lacks conserved residue(s) required for the propagation of feature annotation.</text>
</comment>
<dbReference type="STRING" id="1121015.GCA_000420545_00745"/>
<evidence type="ECO:0000256" key="1">
    <source>
        <dbReference type="ARBA" id="ARBA00005380"/>
    </source>
</evidence>
<dbReference type="AlphaFoldDB" id="A0A091AW81"/>
<evidence type="ECO:0000259" key="13">
    <source>
        <dbReference type="Pfam" id="PF00294"/>
    </source>
</evidence>
<feature type="binding site" evidence="12">
    <location>
        <position position="291"/>
    </location>
    <ligand>
        <name>K(+)</name>
        <dbReference type="ChEBI" id="CHEBI:29103"/>
    </ligand>
</feature>
<reference evidence="14 15" key="1">
    <citation type="submission" date="2013-09" db="EMBL/GenBank/DDBJ databases">
        <title>Genome sequencing of Arenimonas oryziterrae.</title>
        <authorList>
            <person name="Chen F."/>
            <person name="Wang G."/>
        </authorList>
    </citation>
    <scope>NUCLEOTIDE SEQUENCE [LARGE SCALE GENOMIC DNA]</scope>
    <source>
        <strain evidence="14 15">YC6267</strain>
    </source>
</reference>
<comment type="caution">
    <text evidence="14">The sequence shown here is derived from an EMBL/GenBank/DDBJ whole genome shotgun (WGS) entry which is preliminary data.</text>
</comment>
<evidence type="ECO:0000313" key="15">
    <source>
        <dbReference type="Proteomes" id="UP000029385"/>
    </source>
</evidence>
<feature type="binding site" evidence="12">
    <location>
        <begin position="35"/>
        <end position="39"/>
    </location>
    <ligand>
        <name>substrate</name>
    </ligand>
</feature>
<dbReference type="CDD" id="cd01174">
    <property type="entry name" value="ribokinase"/>
    <property type="match status" value="1"/>
</dbReference>
<keyword evidence="7 12" id="KW-0418">Kinase</keyword>
<evidence type="ECO:0000256" key="4">
    <source>
        <dbReference type="ARBA" id="ARBA00022679"/>
    </source>
</evidence>
<feature type="active site" description="Proton acceptor" evidence="12">
    <location>
        <position position="256"/>
    </location>
</feature>
<dbReference type="Pfam" id="PF00294">
    <property type="entry name" value="PfkB"/>
    <property type="match status" value="1"/>
</dbReference>
<feature type="binding site" evidence="12">
    <location>
        <position position="250"/>
    </location>
    <ligand>
        <name>K(+)</name>
        <dbReference type="ChEBI" id="CHEBI:29103"/>
    </ligand>
</feature>
<dbReference type="PANTHER" id="PTHR10584">
    <property type="entry name" value="SUGAR KINASE"/>
    <property type="match status" value="1"/>
</dbReference>
<comment type="similarity">
    <text evidence="12">Belongs to the carbohydrate kinase PfkB family. Ribokinase subfamily.</text>
</comment>
<dbReference type="PROSITE" id="PS00584">
    <property type="entry name" value="PFKB_KINASES_2"/>
    <property type="match status" value="1"/>
</dbReference>
<evidence type="ECO:0000256" key="10">
    <source>
        <dbReference type="ARBA" id="ARBA00022958"/>
    </source>
</evidence>
<dbReference type="HAMAP" id="MF_01987">
    <property type="entry name" value="Ribokinase"/>
    <property type="match status" value="1"/>
</dbReference>
<comment type="catalytic activity">
    <reaction evidence="12">
        <text>D-ribose + ATP = D-ribose 5-phosphate + ADP + H(+)</text>
        <dbReference type="Rhea" id="RHEA:13697"/>
        <dbReference type="ChEBI" id="CHEBI:15378"/>
        <dbReference type="ChEBI" id="CHEBI:30616"/>
        <dbReference type="ChEBI" id="CHEBI:47013"/>
        <dbReference type="ChEBI" id="CHEBI:78346"/>
        <dbReference type="ChEBI" id="CHEBI:456216"/>
        <dbReference type="EC" id="2.7.1.15"/>
    </reaction>
</comment>
<evidence type="ECO:0000256" key="8">
    <source>
        <dbReference type="ARBA" id="ARBA00022840"/>
    </source>
</evidence>
<keyword evidence="10 12" id="KW-0630">Potassium</keyword>
<proteinExistence type="inferred from homology"/>
<evidence type="ECO:0000256" key="12">
    <source>
        <dbReference type="HAMAP-Rule" id="MF_01987"/>
    </source>
</evidence>
<feature type="binding site" evidence="12">
    <location>
        <position position="135"/>
    </location>
    <ligand>
        <name>substrate</name>
    </ligand>
</feature>
<evidence type="ECO:0000256" key="3">
    <source>
        <dbReference type="ARBA" id="ARBA00016943"/>
    </source>
</evidence>
<gene>
    <name evidence="12" type="primary">rbsK</name>
    <name evidence="14" type="ORF">N789_09665</name>
</gene>
<evidence type="ECO:0000256" key="9">
    <source>
        <dbReference type="ARBA" id="ARBA00022842"/>
    </source>
</evidence>
<comment type="subcellular location">
    <subcellularLocation>
        <location evidence="12">Cytoplasm</location>
    </subcellularLocation>
</comment>
<keyword evidence="9 12" id="KW-0460">Magnesium</keyword>
<evidence type="ECO:0000256" key="5">
    <source>
        <dbReference type="ARBA" id="ARBA00022723"/>
    </source>
</evidence>
<feature type="binding site" evidence="12">
    <location>
        <position position="289"/>
    </location>
    <ligand>
        <name>K(+)</name>
        <dbReference type="ChEBI" id="CHEBI:29103"/>
    </ligand>
</feature>
<comment type="function">
    <text evidence="12">Catalyzes the phosphorylation of ribose at O-5 in a reaction requiring ATP and magnesium. The resulting D-ribose-5-phosphate can then be used either for sythesis of nucleotides, histidine, and tryptophan, or as a component of the pentose phosphate pathway.</text>
</comment>
<evidence type="ECO:0000256" key="2">
    <source>
        <dbReference type="ARBA" id="ARBA00012035"/>
    </source>
</evidence>
<dbReference type="EC" id="2.7.1.15" evidence="2 12"/>
<dbReference type="PATRIC" id="fig|1121015.4.peg.1421"/>
<feature type="domain" description="Carbohydrate kinase PfkB" evidence="13">
    <location>
        <begin position="2"/>
        <end position="298"/>
    </location>
</feature>
<dbReference type="Gene3D" id="3.40.1190.20">
    <property type="match status" value="1"/>
</dbReference>
<keyword evidence="8 12" id="KW-0067">ATP-binding</keyword>
<feature type="binding site" evidence="12">
    <location>
        <begin position="224"/>
        <end position="229"/>
    </location>
    <ligand>
        <name>ATP</name>
        <dbReference type="ChEBI" id="CHEBI:30616"/>
    </ligand>
</feature>
<evidence type="ECO:0000256" key="7">
    <source>
        <dbReference type="ARBA" id="ARBA00022777"/>
    </source>
</evidence>
<dbReference type="Proteomes" id="UP000029385">
    <property type="component" value="Unassembled WGS sequence"/>
</dbReference>
<dbReference type="PANTHER" id="PTHR10584:SF166">
    <property type="entry name" value="RIBOKINASE"/>
    <property type="match status" value="1"/>
</dbReference>
<dbReference type="PROSITE" id="PS00583">
    <property type="entry name" value="PFKB_KINASES_1"/>
    <property type="match status" value="1"/>
</dbReference>
<dbReference type="InterPro" id="IPR002139">
    <property type="entry name" value="Ribo/fructo_kinase"/>
</dbReference>
<feature type="binding site" evidence="12">
    <location>
        <position position="252"/>
    </location>
    <ligand>
        <name>K(+)</name>
        <dbReference type="ChEBI" id="CHEBI:29103"/>
    </ligand>
</feature>
<feature type="binding site" evidence="12">
    <location>
        <position position="280"/>
    </location>
    <ligand>
        <name>ATP</name>
        <dbReference type="ChEBI" id="CHEBI:30616"/>
    </ligand>
</feature>
<organism evidence="14 15">
    <name type="scientific">Arenimonas oryziterrae DSM 21050 = YC6267</name>
    <dbReference type="NCBI Taxonomy" id="1121015"/>
    <lineage>
        <taxon>Bacteria</taxon>
        <taxon>Pseudomonadati</taxon>
        <taxon>Pseudomonadota</taxon>
        <taxon>Gammaproteobacteria</taxon>
        <taxon>Lysobacterales</taxon>
        <taxon>Lysobacteraceae</taxon>
        <taxon>Arenimonas</taxon>
    </lineage>
</organism>
<feature type="binding site" evidence="12">
    <location>
        <begin position="255"/>
        <end position="256"/>
    </location>
    <ligand>
        <name>ATP</name>
        <dbReference type="ChEBI" id="CHEBI:30616"/>
    </ligand>
</feature>
<dbReference type="InterPro" id="IPR029056">
    <property type="entry name" value="Ribokinase-like"/>
</dbReference>
<dbReference type="UniPathway" id="UPA00916">
    <property type="reaction ID" value="UER00889"/>
</dbReference>
<comment type="activity regulation">
    <text evidence="12">Activated by a monovalent cation that binds near, but not in, the active site. The most likely occupant of the site in vivo is potassium. Ion binding induces a conformational change that may alter substrate affinity.</text>
</comment>
<comment type="subunit">
    <text evidence="12">Homodimer.</text>
</comment>